<keyword evidence="4" id="KW-0804">Transcription</keyword>
<keyword evidence="9" id="KW-1185">Reference proteome</keyword>
<reference evidence="8 9" key="1">
    <citation type="submission" date="2019-09" db="EMBL/GenBank/DDBJ databases">
        <authorList>
            <person name="Ou C."/>
        </authorList>
    </citation>
    <scope>NUCLEOTIDE SEQUENCE [LARGE SCALE GENOMIC DNA]</scope>
    <source>
        <strain evidence="8">S2</strain>
        <tissue evidence="8">Leaf</tissue>
    </source>
</reference>
<evidence type="ECO:0000256" key="6">
    <source>
        <dbReference type="SAM" id="MobiDB-lite"/>
    </source>
</evidence>
<dbReference type="FunFam" id="2.20.25.80:FF:000002">
    <property type="entry name" value="probable WRKY transcription factor 31"/>
    <property type="match status" value="1"/>
</dbReference>
<organism evidence="8 9">
    <name type="scientific">Pyrus ussuriensis x Pyrus communis</name>
    <dbReference type="NCBI Taxonomy" id="2448454"/>
    <lineage>
        <taxon>Eukaryota</taxon>
        <taxon>Viridiplantae</taxon>
        <taxon>Streptophyta</taxon>
        <taxon>Embryophyta</taxon>
        <taxon>Tracheophyta</taxon>
        <taxon>Spermatophyta</taxon>
        <taxon>Magnoliopsida</taxon>
        <taxon>eudicotyledons</taxon>
        <taxon>Gunneridae</taxon>
        <taxon>Pentapetalae</taxon>
        <taxon>rosids</taxon>
        <taxon>fabids</taxon>
        <taxon>Rosales</taxon>
        <taxon>Rosaceae</taxon>
        <taxon>Amygdaloideae</taxon>
        <taxon>Maleae</taxon>
        <taxon>Pyrus</taxon>
    </lineage>
</organism>
<dbReference type="InterPro" id="IPR044810">
    <property type="entry name" value="WRKY_plant"/>
</dbReference>
<dbReference type="OrthoDB" id="2020995at2759"/>
<evidence type="ECO:0000256" key="3">
    <source>
        <dbReference type="ARBA" id="ARBA00023125"/>
    </source>
</evidence>
<dbReference type="AlphaFoldDB" id="A0A5N5FXX5"/>
<evidence type="ECO:0000259" key="7">
    <source>
        <dbReference type="PROSITE" id="PS50811"/>
    </source>
</evidence>
<dbReference type="InterPro" id="IPR003657">
    <property type="entry name" value="WRKY_dom"/>
</dbReference>
<keyword evidence="2" id="KW-0805">Transcription regulation</keyword>
<dbReference type="GO" id="GO:0003700">
    <property type="term" value="F:DNA-binding transcription factor activity"/>
    <property type="evidence" value="ECO:0007669"/>
    <property type="project" value="InterPro"/>
</dbReference>
<dbReference type="SUPFAM" id="SSF118290">
    <property type="entry name" value="WRKY DNA-binding domain"/>
    <property type="match status" value="1"/>
</dbReference>
<keyword evidence="5" id="KW-0539">Nucleus</keyword>
<dbReference type="Proteomes" id="UP000327157">
    <property type="component" value="Chromosome 11"/>
</dbReference>
<accession>A0A5N5FXX5</accession>
<keyword evidence="3" id="KW-0238">DNA-binding</keyword>
<evidence type="ECO:0000256" key="2">
    <source>
        <dbReference type="ARBA" id="ARBA00023015"/>
    </source>
</evidence>
<evidence type="ECO:0000256" key="5">
    <source>
        <dbReference type="ARBA" id="ARBA00023242"/>
    </source>
</evidence>
<feature type="region of interest" description="Disordered" evidence="6">
    <location>
        <begin position="520"/>
        <end position="540"/>
    </location>
</feature>
<dbReference type="PANTHER" id="PTHR31429">
    <property type="entry name" value="WRKY TRANSCRIPTION FACTOR 36-RELATED"/>
    <property type="match status" value="1"/>
</dbReference>
<evidence type="ECO:0000313" key="9">
    <source>
        <dbReference type="Proteomes" id="UP000327157"/>
    </source>
</evidence>
<dbReference type="EMBL" id="SMOL01000559">
    <property type="protein sequence ID" value="KAB2606002.1"/>
    <property type="molecule type" value="Genomic_DNA"/>
</dbReference>
<comment type="subcellular location">
    <subcellularLocation>
        <location evidence="1">Nucleus</location>
    </subcellularLocation>
</comment>
<dbReference type="Gene3D" id="2.20.25.80">
    <property type="entry name" value="WRKY domain"/>
    <property type="match status" value="1"/>
</dbReference>
<protein>
    <submittedName>
        <fullName evidence="8">WRKY transcription factor 31</fullName>
    </submittedName>
</protein>
<dbReference type="PROSITE" id="PS50811">
    <property type="entry name" value="WRKY"/>
    <property type="match status" value="1"/>
</dbReference>
<dbReference type="SMART" id="SM00774">
    <property type="entry name" value="WRKY"/>
    <property type="match status" value="1"/>
</dbReference>
<sequence>MESAASDHSIHNCRSIEAQHVILSPKTADDHDHHGKRVVDELDFFAHNGRLKEARDHTAEIKEECDHHGVGQEKQLPDVNTGLNLLTTYTSSDKSSMDVGTSSSRNMEDKHGTNELAVLQAELGRMNVENQRLRGVIHQVNTNYQALQVHLVKLKNQKTDQQTAEQHKMNLNGSEVLKEKQLMNEFNNLAPRQFMDMGRAQKDELSQCSHEGCRSQDCSGSSPRNDIVESMECCKGTSHVHRDISGKSSTTGAEDSPDHEFQGWIPKKVPKLMSPREVEQASSETMSMIKKARVSVRARSEASMMSDGCQWRKYGQKMAKGNPCPRAYYRCTMAAGCPVRKQVQRCAEDRTILITTYEGHHNHPLPPAAMAMASTTSAAASMILSGSNHSADGLISSNSFLARTGLPNCPPSLATLSATAPFPTVTLDLTHTPTSSEMPLGQPNQLPSNFPHNNLMSVPQILGQALCNQPKFSVLDSLQGLDSTTHSLADKVNAATAAITADPNFTMALVAAITSIVGNVQSNNNTNNNVSPRHDSGNST</sequence>
<feature type="region of interest" description="Disordered" evidence="6">
    <location>
        <begin position="240"/>
        <end position="263"/>
    </location>
</feature>
<evidence type="ECO:0000256" key="4">
    <source>
        <dbReference type="ARBA" id="ARBA00023163"/>
    </source>
</evidence>
<comment type="caution">
    <text evidence="8">The sequence shown here is derived from an EMBL/GenBank/DDBJ whole genome shotgun (WGS) entry which is preliminary data.</text>
</comment>
<gene>
    <name evidence="8" type="ORF">D8674_005719</name>
</gene>
<dbReference type="GO" id="GO:0043565">
    <property type="term" value="F:sequence-specific DNA binding"/>
    <property type="evidence" value="ECO:0007669"/>
    <property type="project" value="InterPro"/>
</dbReference>
<evidence type="ECO:0000256" key="1">
    <source>
        <dbReference type="ARBA" id="ARBA00004123"/>
    </source>
</evidence>
<reference evidence="8 9" key="3">
    <citation type="submission" date="2019-11" db="EMBL/GenBank/DDBJ databases">
        <title>A de novo genome assembly of a pear dwarfing rootstock.</title>
        <authorList>
            <person name="Wang F."/>
            <person name="Wang J."/>
            <person name="Li S."/>
            <person name="Zhang Y."/>
            <person name="Fang M."/>
            <person name="Ma L."/>
            <person name="Zhao Y."/>
            <person name="Jiang S."/>
        </authorList>
    </citation>
    <scope>NUCLEOTIDE SEQUENCE [LARGE SCALE GENOMIC DNA]</scope>
    <source>
        <strain evidence="8">S2</strain>
        <tissue evidence="8">Leaf</tissue>
    </source>
</reference>
<name>A0A5N5FXX5_9ROSA</name>
<reference evidence="9" key="2">
    <citation type="submission" date="2019-10" db="EMBL/GenBank/DDBJ databases">
        <title>A de novo genome assembly of a pear dwarfing rootstock.</title>
        <authorList>
            <person name="Wang F."/>
            <person name="Wang J."/>
            <person name="Li S."/>
            <person name="Zhang Y."/>
            <person name="Fang M."/>
            <person name="Ma L."/>
            <person name="Zhao Y."/>
            <person name="Jiang S."/>
        </authorList>
    </citation>
    <scope>NUCLEOTIDE SEQUENCE [LARGE SCALE GENOMIC DNA]</scope>
</reference>
<dbReference type="Pfam" id="PF03106">
    <property type="entry name" value="WRKY"/>
    <property type="match status" value="1"/>
</dbReference>
<dbReference type="PANTHER" id="PTHR31429:SF81">
    <property type="entry name" value="TRANSCRIPTION FACTOR WRKY FAMILY-RELATED"/>
    <property type="match status" value="1"/>
</dbReference>
<proteinExistence type="predicted"/>
<dbReference type="GO" id="GO:0005634">
    <property type="term" value="C:nucleus"/>
    <property type="evidence" value="ECO:0007669"/>
    <property type="project" value="UniProtKB-SubCell"/>
</dbReference>
<evidence type="ECO:0000313" key="8">
    <source>
        <dbReference type="EMBL" id="KAB2606002.1"/>
    </source>
</evidence>
<feature type="domain" description="WRKY" evidence="7">
    <location>
        <begin position="300"/>
        <end position="366"/>
    </location>
</feature>
<feature type="compositionally biased region" description="Low complexity" evidence="6">
    <location>
        <begin position="520"/>
        <end position="531"/>
    </location>
</feature>
<dbReference type="InterPro" id="IPR036576">
    <property type="entry name" value="WRKY_dom_sf"/>
</dbReference>